<dbReference type="Pfam" id="PF06983">
    <property type="entry name" value="3-dmu-9_3-mt"/>
    <property type="match status" value="1"/>
</dbReference>
<comment type="caution">
    <text evidence="2">The sequence shown here is derived from an EMBL/GenBank/DDBJ whole genome shotgun (WGS) entry which is preliminary data.</text>
</comment>
<dbReference type="InterPro" id="IPR029068">
    <property type="entry name" value="Glyas_Bleomycin-R_OHBP_Dase"/>
</dbReference>
<dbReference type="CDD" id="cd06588">
    <property type="entry name" value="PhnB_like"/>
    <property type="match status" value="1"/>
</dbReference>
<name>A0ABU5DW12_9PROT</name>
<dbReference type="InterPro" id="IPR009725">
    <property type="entry name" value="3_dmu_93_MTrfase"/>
</dbReference>
<sequence length="158" mass="17812">MATTQKVVTHLWFDDDAEAAAKFYTSLLPNSKIESVTYFDRAKNLYGVVFTLSGQEYRALNAGPTYKLSPAVSLWVKCDDQKELDRIWNAILENGGKEQACGWVQDKWGLSWQVHPAVLDAMISDPDEEKRNRVLQAVWGMIKIDLATLEKAYRGVAA</sequence>
<evidence type="ECO:0000313" key="3">
    <source>
        <dbReference type="Proteomes" id="UP001271769"/>
    </source>
</evidence>
<evidence type="ECO:0000259" key="1">
    <source>
        <dbReference type="Pfam" id="PF06983"/>
    </source>
</evidence>
<protein>
    <submittedName>
        <fullName evidence="2">VOC family protein</fullName>
    </submittedName>
</protein>
<dbReference type="SUPFAM" id="SSF54593">
    <property type="entry name" value="Glyoxalase/Bleomycin resistance protein/Dihydroxybiphenyl dioxygenase"/>
    <property type="match status" value="1"/>
</dbReference>
<dbReference type="EMBL" id="JAXCLX010000001">
    <property type="protein sequence ID" value="MDY0871495.1"/>
    <property type="molecule type" value="Genomic_DNA"/>
</dbReference>
<dbReference type="Proteomes" id="UP001271769">
    <property type="component" value="Unassembled WGS sequence"/>
</dbReference>
<feature type="domain" description="PhnB-like" evidence="1">
    <location>
        <begin position="5"/>
        <end position="114"/>
    </location>
</feature>
<dbReference type="PANTHER" id="PTHR33990">
    <property type="entry name" value="PROTEIN YJDN-RELATED"/>
    <property type="match status" value="1"/>
</dbReference>
<dbReference type="PIRSF" id="PIRSF021700">
    <property type="entry name" value="3_dmu_93_MTrfase"/>
    <property type="match status" value="1"/>
</dbReference>
<organism evidence="2 3">
    <name type="scientific">Dongia rigui</name>
    <dbReference type="NCBI Taxonomy" id="940149"/>
    <lineage>
        <taxon>Bacteria</taxon>
        <taxon>Pseudomonadati</taxon>
        <taxon>Pseudomonadota</taxon>
        <taxon>Alphaproteobacteria</taxon>
        <taxon>Rhodospirillales</taxon>
        <taxon>Dongiaceae</taxon>
        <taxon>Dongia</taxon>
    </lineage>
</organism>
<proteinExistence type="predicted"/>
<dbReference type="InterPro" id="IPR028973">
    <property type="entry name" value="PhnB-like"/>
</dbReference>
<accession>A0ABU5DW12</accession>
<evidence type="ECO:0000313" key="2">
    <source>
        <dbReference type="EMBL" id="MDY0871495.1"/>
    </source>
</evidence>
<keyword evidence="3" id="KW-1185">Reference proteome</keyword>
<dbReference type="PANTHER" id="PTHR33990:SF2">
    <property type="entry name" value="PHNB-LIKE DOMAIN-CONTAINING PROTEIN"/>
    <property type="match status" value="1"/>
</dbReference>
<gene>
    <name evidence="2" type="ORF">SMD31_06160</name>
</gene>
<reference evidence="2 3" key="1">
    <citation type="journal article" date="2013" name="Antonie Van Leeuwenhoek">
        <title>Dongia rigui sp. nov., isolated from freshwater of a large wetland in Korea.</title>
        <authorList>
            <person name="Baik K.S."/>
            <person name="Hwang Y.M."/>
            <person name="Choi J.S."/>
            <person name="Kwon J."/>
            <person name="Seong C.N."/>
        </authorList>
    </citation>
    <scope>NUCLEOTIDE SEQUENCE [LARGE SCALE GENOMIC DNA]</scope>
    <source>
        <strain evidence="2 3">04SU4-P</strain>
    </source>
</reference>
<dbReference type="RefSeq" id="WP_320499927.1">
    <property type="nucleotide sequence ID" value="NZ_JAXCLX010000001.1"/>
</dbReference>
<dbReference type="Gene3D" id="3.10.180.10">
    <property type="entry name" value="2,3-Dihydroxybiphenyl 1,2-Dioxygenase, domain 1"/>
    <property type="match status" value="1"/>
</dbReference>